<keyword evidence="6" id="KW-0479">Metal-binding</keyword>
<comment type="cofactor">
    <cofactor evidence="2">
        <name>Ca(2+)</name>
        <dbReference type="ChEBI" id="CHEBI:29108"/>
    </cofactor>
</comment>
<feature type="domain" description="CBM20" evidence="13">
    <location>
        <begin position="494"/>
        <end position="592"/>
    </location>
</feature>
<organism evidence="14 15">
    <name type="scientific">Zhihengliuella halotolerans</name>
    <dbReference type="NCBI Taxonomy" id="370736"/>
    <lineage>
        <taxon>Bacteria</taxon>
        <taxon>Bacillati</taxon>
        <taxon>Actinomycetota</taxon>
        <taxon>Actinomycetes</taxon>
        <taxon>Micrococcales</taxon>
        <taxon>Micrococcaceae</taxon>
        <taxon>Zhihengliuella</taxon>
    </lineage>
</organism>
<dbReference type="SUPFAM" id="SSF51445">
    <property type="entry name" value="(Trans)glycosidases"/>
    <property type="match status" value="1"/>
</dbReference>
<dbReference type="FunFam" id="2.60.40.10:FF:000552">
    <property type="entry name" value="Related to glucoamylase"/>
    <property type="match status" value="1"/>
</dbReference>
<dbReference type="Gene3D" id="2.60.40.1180">
    <property type="entry name" value="Golgi alpha-mannosidase II"/>
    <property type="match status" value="1"/>
</dbReference>
<dbReference type="InterPro" id="IPR006046">
    <property type="entry name" value="Alpha_amylase"/>
</dbReference>
<dbReference type="SMART" id="SM00632">
    <property type="entry name" value="Aamy_C"/>
    <property type="match status" value="1"/>
</dbReference>
<dbReference type="GO" id="GO:2001070">
    <property type="term" value="F:starch binding"/>
    <property type="evidence" value="ECO:0007669"/>
    <property type="project" value="InterPro"/>
</dbReference>
<dbReference type="Pfam" id="PF02806">
    <property type="entry name" value="Alpha-amylase_C"/>
    <property type="match status" value="1"/>
</dbReference>
<dbReference type="InterPro" id="IPR002044">
    <property type="entry name" value="CBM20"/>
</dbReference>
<dbReference type="AlphaFoldDB" id="A0A4Q8ADL7"/>
<evidence type="ECO:0000256" key="1">
    <source>
        <dbReference type="ARBA" id="ARBA00000548"/>
    </source>
</evidence>
<name>A0A4Q8ADL7_9MICC</name>
<dbReference type="GO" id="GO:0046872">
    <property type="term" value="F:metal ion binding"/>
    <property type="evidence" value="ECO:0007669"/>
    <property type="project" value="UniProtKB-KW"/>
</dbReference>
<keyword evidence="9 12" id="KW-0119">Carbohydrate metabolism</keyword>
<dbReference type="InterPro" id="IPR013780">
    <property type="entry name" value="Glyco_hydro_b"/>
</dbReference>
<evidence type="ECO:0000256" key="7">
    <source>
        <dbReference type="ARBA" id="ARBA00022801"/>
    </source>
</evidence>
<evidence type="ECO:0000313" key="14">
    <source>
        <dbReference type="EMBL" id="RZU62298.1"/>
    </source>
</evidence>
<gene>
    <name evidence="14" type="ORF">EV380_1891</name>
</gene>
<dbReference type="SMART" id="SM01065">
    <property type="entry name" value="CBM_2"/>
    <property type="match status" value="1"/>
</dbReference>
<dbReference type="RefSeq" id="WP_242607565.1">
    <property type="nucleotide sequence ID" value="NZ_SHLA01000001.1"/>
</dbReference>
<reference evidence="14 15" key="1">
    <citation type="submission" date="2019-02" db="EMBL/GenBank/DDBJ databases">
        <title>Sequencing the genomes of 1000 actinobacteria strains.</title>
        <authorList>
            <person name="Klenk H.-P."/>
        </authorList>
    </citation>
    <scope>NUCLEOTIDE SEQUENCE [LARGE SCALE GENOMIC DNA]</scope>
    <source>
        <strain evidence="14 15">DSM 17364</strain>
    </source>
</reference>
<dbReference type="SMART" id="SM00642">
    <property type="entry name" value="Aamy"/>
    <property type="match status" value="1"/>
</dbReference>
<dbReference type="CDD" id="cd11317">
    <property type="entry name" value="AmyAc_bac_euk_AmyA"/>
    <property type="match status" value="1"/>
</dbReference>
<dbReference type="SUPFAM" id="SSF49452">
    <property type="entry name" value="Starch-binding domain-like"/>
    <property type="match status" value="1"/>
</dbReference>
<dbReference type="InterPro" id="IPR006047">
    <property type="entry name" value="GH13_cat_dom"/>
</dbReference>
<dbReference type="CDD" id="cd05808">
    <property type="entry name" value="CBM20_alpha_amylase"/>
    <property type="match status" value="1"/>
</dbReference>
<evidence type="ECO:0000256" key="8">
    <source>
        <dbReference type="ARBA" id="ARBA00022837"/>
    </source>
</evidence>
<comment type="caution">
    <text evidence="14">The sequence shown here is derived from an EMBL/GenBank/DDBJ whole genome shotgun (WGS) entry which is preliminary data.</text>
</comment>
<dbReference type="InterPro" id="IPR031319">
    <property type="entry name" value="A-amylase_C"/>
</dbReference>
<sequence length="592" mass="63184">MSEVQLSRRGKGGPSRGRMFRALAAAGAVGAVAAGLLGGGAPASAATPDNNGRGVVLNLFQWTWDSVAAECASTIGDAGFGYVQVSPPAEHIQGDTWWTSYQPVSYQVESKLGTRAEFANMVQTCNGVGVEVIADAVINHTTGAGQSGYGTAGSWYAEDDFPDYSAQDFNDCRENISDYSDRWEVQNCRLVGLQDLRTSSGYVQQKIADYLDDLVSLGVAGFRIDASKHVPAADLEAIKSRMVNSDVYWVHEVIGAAGEPITEDEYLGSGDSHEFDYARQLEHDFDARIANLRYIGDNKLPSDRAGVFVSNHDTERNGESMSYQWGAKYTLANTFMLSWPYGSPTVYSGYEFSDFDSGAPGATAASVDDAECDSGAWTCEQRWHEIQGMVGFNNTVGDAEVTRWWDDGGNHIAYGRGDKGYVAINNNGHEVSRTYSSDLPAGDYCDVIASGDCTQTVTVASDGTFTATLPAYGALSLHVGAPAGSTPVPGDGDDDEAGDVSVSVRAETTWGQDVRVVGNHGALGSWDPAAGVVLSASDYPRWTGTVDLPAGTAFEYKYVKYDDGTAVWESGGNRVATVGPDGSLELSDTWRD</sequence>
<evidence type="ECO:0000256" key="4">
    <source>
        <dbReference type="ARBA" id="ARBA00012595"/>
    </source>
</evidence>
<dbReference type="PROSITE" id="PS51318">
    <property type="entry name" value="TAT"/>
    <property type="match status" value="1"/>
</dbReference>
<dbReference type="Pfam" id="PF00686">
    <property type="entry name" value="CBM_20"/>
    <property type="match status" value="1"/>
</dbReference>
<dbReference type="SUPFAM" id="SSF51011">
    <property type="entry name" value="Glycosyl hydrolase domain"/>
    <property type="match status" value="1"/>
</dbReference>
<protein>
    <recommendedName>
        <fullName evidence="5 12">Alpha-amylase</fullName>
        <ecNumber evidence="4 12">3.2.1.1</ecNumber>
    </recommendedName>
</protein>
<evidence type="ECO:0000313" key="15">
    <source>
        <dbReference type="Proteomes" id="UP000292685"/>
    </source>
</evidence>
<evidence type="ECO:0000256" key="9">
    <source>
        <dbReference type="ARBA" id="ARBA00023277"/>
    </source>
</evidence>
<accession>A0A4Q8ADL7</accession>
<dbReference type="Gene3D" id="3.20.20.80">
    <property type="entry name" value="Glycosidases"/>
    <property type="match status" value="1"/>
</dbReference>
<dbReference type="InterPro" id="IPR013783">
    <property type="entry name" value="Ig-like_fold"/>
</dbReference>
<evidence type="ECO:0000259" key="13">
    <source>
        <dbReference type="PROSITE" id="PS51166"/>
    </source>
</evidence>
<comment type="similarity">
    <text evidence="3 11">Belongs to the glycosyl hydrolase 13 family.</text>
</comment>
<evidence type="ECO:0000256" key="11">
    <source>
        <dbReference type="RuleBase" id="RU003615"/>
    </source>
</evidence>
<dbReference type="EMBL" id="SHLA01000001">
    <property type="protein sequence ID" value="RZU62298.1"/>
    <property type="molecule type" value="Genomic_DNA"/>
</dbReference>
<comment type="catalytic activity">
    <reaction evidence="1 12">
        <text>Endohydrolysis of (1-&gt;4)-alpha-D-glucosidic linkages in polysaccharides containing three or more (1-&gt;4)-alpha-linked D-glucose units.</text>
        <dbReference type="EC" id="3.2.1.1"/>
    </reaction>
</comment>
<keyword evidence="8" id="KW-0106">Calcium</keyword>
<proteinExistence type="inferred from homology"/>
<dbReference type="InterPro" id="IPR006311">
    <property type="entry name" value="TAT_signal"/>
</dbReference>
<evidence type="ECO:0000256" key="10">
    <source>
        <dbReference type="ARBA" id="ARBA00023295"/>
    </source>
</evidence>
<dbReference type="Proteomes" id="UP000292685">
    <property type="component" value="Unassembled WGS sequence"/>
</dbReference>
<evidence type="ECO:0000256" key="5">
    <source>
        <dbReference type="ARBA" id="ARBA00017303"/>
    </source>
</evidence>
<keyword evidence="7 12" id="KW-0378">Hydrolase</keyword>
<dbReference type="EC" id="3.2.1.1" evidence="4 12"/>
<dbReference type="Pfam" id="PF00128">
    <property type="entry name" value="Alpha-amylase"/>
    <property type="match status" value="1"/>
</dbReference>
<evidence type="ECO:0000256" key="12">
    <source>
        <dbReference type="RuleBase" id="RU361134"/>
    </source>
</evidence>
<dbReference type="PROSITE" id="PS51166">
    <property type="entry name" value="CBM20"/>
    <property type="match status" value="1"/>
</dbReference>
<evidence type="ECO:0000256" key="2">
    <source>
        <dbReference type="ARBA" id="ARBA00001913"/>
    </source>
</evidence>
<dbReference type="InterPro" id="IPR017853">
    <property type="entry name" value="GH"/>
</dbReference>
<dbReference type="Gene3D" id="2.60.40.10">
    <property type="entry name" value="Immunoglobulins"/>
    <property type="match status" value="1"/>
</dbReference>
<dbReference type="InterPro" id="IPR013784">
    <property type="entry name" value="Carb-bd-like_fold"/>
</dbReference>
<keyword evidence="10 12" id="KW-0326">Glycosidase</keyword>
<evidence type="ECO:0000256" key="3">
    <source>
        <dbReference type="ARBA" id="ARBA00008061"/>
    </source>
</evidence>
<dbReference type="PANTHER" id="PTHR43447">
    <property type="entry name" value="ALPHA-AMYLASE"/>
    <property type="match status" value="1"/>
</dbReference>
<dbReference type="GO" id="GO:0005975">
    <property type="term" value="P:carbohydrate metabolic process"/>
    <property type="evidence" value="ECO:0007669"/>
    <property type="project" value="InterPro"/>
</dbReference>
<dbReference type="GO" id="GO:0004556">
    <property type="term" value="F:alpha-amylase activity"/>
    <property type="evidence" value="ECO:0007669"/>
    <property type="project" value="UniProtKB-UniRule"/>
</dbReference>
<dbReference type="PRINTS" id="PR00110">
    <property type="entry name" value="ALPHAAMYLASE"/>
</dbReference>
<keyword evidence="15" id="KW-1185">Reference proteome</keyword>
<evidence type="ECO:0000256" key="6">
    <source>
        <dbReference type="ARBA" id="ARBA00022723"/>
    </source>
</evidence>
<dbReference type="InterPro" id="IPR006048">
    <property type="entry name" value="A-amylase/branching_C"/>
</dbReference>